<dbReference type="InterPro" id="IPR036291">
    <property type="entry name" value="NAD(P)-bd_dom_sf"/>
</dbReference>
<reference evidence="1 2" key="1">
    <citation type="submission" date="2018-09" db="EMBL/GenBank/DDBJ databases">
        <title>Bacillus saliacetes sp. nov., isolated from Thai shrimp paste (Ka-pi).</title>
        <authorList>
            <person name="Daroonpunt R."/>
            <person name="Tanasupawat S."/>
            <person name="Yiamsombut S."/>
        </authorList>
    </citation>
    <scope>NUCLEOTIDE SEQUENCE [LARGE SCALE GENOMIC DNA]</scope>
    <source>
        <strain evidence="1 2">SKP7-4</strain>
    </source>
</reference>
<comment type="caution">
    <text evidence="1">The sequence shown here is derived from an EMBL/GenBank/DDBJ whole genome shotgun (WGS) entry which is preliminary data.</text>
</comment>
<dbReference type="PANTHER" id="PTHR44147:SF2">
    <property type="entry name" value="DEHYDROGENASE_REDUCTASE SDR FAMILY MEMBER 1"/>
    <property type="match status" value="1"/>
</dbReference>
<dbReference type="Proteomes" id="UP000265801">
    <property type="component" value="Unassembled WGS sequence"/>
</dbReference>
<proteinExistence type="predicted"/>
<dbReference type="Gene3D" id="3.40.50.720">
    <property type="entry name" value="NAD(P)-binding Rossmann-like Domain"/>
    <property type="match status" value="1"/>
</dbReference>
<keyword evidence="2" id="KW-1185">Reference proteome</keyword>
<dbReference type="InterPro" id="IPR002347">
    <property type="entry name" value="SDR_fam"/>
</dbReference>
<gene>
    <name evidence="1" type="ORF">D3H55_13900</name>
</gene>
<organism evidence="1 2">
    <name type="scientific">Bacillus salacetis</name>
    <dbReference type="NCBI Taxonomy" id="2315464"/>
    <lineage>
        <taxon>Bacteria</taxon>
        <taxon>Bacillati</taxon>
        <taxon>Bacillota</taxon>
        <taxon>Bacilli</taxon>
        <taxon>Bacillales</taxon>
        <taxon>Bacillaceae</taxon>
        <taxon>Bacillus</taxon>
    </lineage>
</organism>
<dbReference type="PRINTS" id="PR00081">
    <property type="entry name" value="GDHRDH"/>
</dbReference>
<evidence type="ECO:0000313" key="1">
    <source>
        <dbReference type="EMBL" id="RIW31973.1"/>
    </source>
</evidence>
<name>A0A3A1QV85_9BACI</name>
<dbReference type="OrthoDB" id="63584at2"/>
<dbReference type="EMBL" id="QXIR01000019">
    <property type="protein sequence ID" value="RIW31973.1"/>
    <property type="molecule type" value="Genomic_DNA"/>
</dbReference>
<dbReference type="AlphaFoldDB" id="A0A3A1QV85"/>
<dbReference type="RefSeq" id="WP_119547642.1">
    <property type="nucleotide sequence ID" value="NZ_QXIR01000019.1"/>
</dbReference>
<dbReference type="PANTHER" id="PTHR44147">
    <property type="entry name" value="DEHYDROGENASE/REDUCTASE SDR FAMILY MEMBER 1"/>
    <property type="match status" value="1"/>
</dbReference>
<evidence type="ECO:0000313" key="2">
    <source>
        <dbReference type="Proteomes" id="UP000265801"/>
    </source>
</evidence>
<dbReference type="Pfam" id="PF00106">
    <property type="entry name" value="adh_short"/>
    <property type="match status" value="1"/>
</dbReference>
<dbReference type="SUPFAM" id="SSF51735">
    <property type="entry name" value="NAD(P)-binding Rossmann-fold domains"/>
    <property type="match status" value="1"/>
</dbReference>
<protein>
    <submittedName>
        <fullName evidence="1">SDR family NAD(P)-dependent oxidoreductase</fullName>
    </submittedName>
</protein>
<sequence>MQSLKGKIALVAGGTRGAGRDISVKLGEAGAKVYVTGRTTRNQQSPMGRSETIEETAEMVTEAGGIGIPVKVDHTVESEVKGLFERIKEETGRLDILVNDIWGGDPLTEWGRPFGEHDLGKGMQMQKQAVGLHIMTAHYAIPLLRESRGGLVIKITDGIDYEPRGSFYYSLAKISAIHIAQSLAADLKDYDVASIAVTPGFLRSEAMLELFGVTEENWKEAAEIDPHFIASESPYYIGEAVRCLAEDPEILDKTGSIFSTWELSEVYGYKDIDGTQPHWGNYYKNIIKA</sequence>
<dbReference type="NCBIfam" id="NF006159">
    <property type="entry name" value="PRK08303.1"/>
    <property type="match status" value="1"/>
</dbReference>
<accession>A0A3A1QV85</accession>